<dbReference type="Proteomes" id="UP000253345">
    <property type="component" value="Unassembled WGS sequence"/>
</dbReference>
<feature type="compositionally biased region" description="Basic and acidic residues" evidence="1">
    <location>
        <begin position="248"/>
        <end position="282"/>
    </location>
</feature>
<protein>
    <submittedName>
        <fullName evidence="3">Uncharacterized protein</fullName>
    </submittedName>
</protein>
<keyword evidence="2" id="KW-0812">Transmembrane</keyword>
<keyword evidence="2" id="KW-0472">Membrane</keyword>
<name>A0A368YK31_9RHOB</name>
<dbReference type="EMBL" id="QPJL01000023">
    <property type="protein sequence ID" value="RCW79676.1"/>
    <property type="molecule type" value="Genomic_DNA"/>
</dbReference>
<evidence type="ECO:0000256" key="2">
    <source>
        <dbReference type="SAM" id="Phobius"/>
    </source>
</evidence>
<feature type="compositionally biased region" description="Low complexity" evidence="1">
    <location>
        <begin position="149"/>
        <end position="158"/>
    </location>
</feature>
<feature type="transmembrane region" description="Helical" evidence="2">
    <location>
        <begin position="70"/>
        <end position="95"/>
    </location>
</feature>
<organism evidence="3 4">
    <name type="scientific">Paracoccus lutimaris</name>
    <dbReference type="NCBI Taxonomy" id="1490030"/>
    <lineage>
        <taxon>Bacteria</taxon>
        <taxon>Pseudomonadati</taxon>
        <taxon>Pseudomonadota</taxon>
        <taxon>Alphaproteobacteria</taxon>
        <taxon>Rhodobacterales</taxon>
        <taxon>Paracoccaceae</taxon>
        <taxon>Paracoccus</taxon>
    </lineage>
</organism>
<feature type="region of interest" description="Disordered" evidence="1">
    <location>
        <begin position="232"/>
        <end position="282"/>
    </location>
</feature>
<reference evidence="3 4" key="1">
    <citation type="submission" date="2018-07" db="EMBL/GenBank/DDBJ databases">
        <title>Genomic Encyclopedia of Type Strains, Phase III (KMG-III): the genomes of soil and plant-associated and newly described type strains.</title>
        <authorList>
            <person name="Whitman W."/>
        </authorList>
    </citation>
    <scope>NUCLEOTIDE SEQUENCE [LARGE SCALE GENOMIC DNA]</scope>
    <source>
        <strain evidence="3 4">CECT 8525</strain>
    </source>
</reference>
<keyword evidence="4" id="KW-1185">Reference proteome</keyword>
<evidence type="ECO:0000256" key="1">
    <source>
        <dbReference type="SAM" id="MobiDB-lite"/>
    </source>
</evidence>
<gene>
    <name evidence="3" type="ORF">DFP89_1236</name>
</gene>
<keyword evidence="2" id="KW-1133">Transmembrane helix</keyword>
<dbReference type="RefSeq" id="WP_114350406.1">
    <property type="nucleotide sequence ID" value="NZ_QPJL01000023.1"/>
</dbReference>
<evidence type="ECO:0000313" key="3">
    <source>
        <dbReference type="EMBL" id="RCW79676.1"/>
    </source>
</evidence>
<evidence type="ECO:0000313" key="4">
    <source>
        <dbReference type="Proteomes" id="UP000253345"/>
    </source>
</evidence>
<accession>A0A368YK31</accession>
<proteinExistence type="predicted"/>
<feature type="region of interest" description="Disordered" evidence="1">
    <location>
        <begin position="1"/>
        <end position="62"/>
    </location>
</feature>
<sequence>MSRNDDQHDAPPITRTEADATSETRFGPRPVPEGHRHPAGPSESRRIPPQGDVSPDGRRVWPRPSPTAKWLVWGGTALAAAAVTAGTVIAARHLLDAVSGPKRRDGPERSMAPRFADLSPEERAAMRRRVRDRDAEDARHFASLRAEAEAGLSGAGAAQDRPRRRPAPRPSLMEEVEANTAGLQNGLENVMQTLNTAVSGFRAVAGQTGSILREFDGAAEMIRGIFACKEAGAASNPRSARQDAPMPDLRDDPLTHDPLAHDPRNGADTEQPTDRNPRLHRL</sequence>
<feature type="region of interest" description="Disordered" evidence="1">
    <location>
        <begin position="146"/>
        <end position="171"/>
    </location>
</feature>
<dbReference type="OrthoDB" id="7772402at2"/>
<comment type="caution">
    <text evidence="3">The sequence shown here is derived from an EMBL/GenBank/DDBJ whole genome shotgun (WGS) entry which is preliminary data.</text>
</comment>
<dbReference type="AlphaFoldDB" id="A0A368YK31"/>